<dbReference type="InterPro" id="IPR000297">
    <property type="entry name" value="PPIase_PpiC"/>
</dbReference>
<accession>A0A518DH88</accession>
<dbReference type="GO" id="GO:0003755">
    <property type="term" value="F:peptidyl-prolyl cis-trans isomerase activity"/>
    <property type="evidence" value="ECO:0007669"/>
    <property type="project" value="UniProtKB-KW"/>
</dbReference>
<evidence type="ECO:0000259" key="2">
    <source>
        <dbReference type="PROSITE" id="PS50198"/>
    </source>
</evidence>
<keyword evidence="1" id="KW-0697">Rotamase</keyword>
<dbReference type="PROSITE" id="PS50198">
    <property type="entry name" value="PPIC_PPIASE_2"/>
    <property type="match status" value="1"/>
</dbReference>
<keyword evidence="4" id="KW-1185">Reference proteome</keyword>
<dbReference type="EC" id="5.2.1.8" evidence="3"/>
<proteinExistence type="predicted"/>
<dbReference type="Pfam" id="PF13145">
    <property type="entry name" value="Rotamase_2"/>
    <property type="match status" value="1"/>
</dbReference>
<evidence type="ECO:0000313" key="4">
    <source>
        <dbReference type="Proteomes" id="UP000317429"/>
    </source>
</evidence>
<evidence type="ECO:0000256" key="1">
    <source>
        <dbReference type="PROSITE-ProRule" id="PRU00278"/>
    </source>
</evidence>
<dbReference type="SUPFAM" id="SSF54534">
    <property type="entry name" value="FKBP-like"/>
    <property type="match status" value="1"/>
</dbReference>
<gene>
    <name evidence="3" type="primary">prsA2_2</name>
    <name evidence="3" type="ORF">Pla175_42530</name>
</gene>
<dbReference type="Proteomes" id="UP000317429">
    <property type="component" value="Chromosome"/>
</dbReference>
<dbReference type="KEGG" id="pnd:Pla175_42530"/>
<dbReference type="Gene3D" id="1.10.4030.10">
    <property type="entry name" value="Porin chaperone SurA, peptide-binding domain"/>
    <property type="match status" value="1"/>
</dbReference>
<name>A0A518DH88_9BACT</name>
<dbReference type="EMBL" id="CP036291">
    <property type="protein sequence ID" value="QDU90840.1"/>
    <property type="molecule type" value="Genomic_DNA"/>
</dbReference>
<dbReference type="PANTHER" id="PTHR47245">
    <property type="entry name" value="PEPTIDYLPROLYL ISOMERASE"/>
    <property type="match status" value="1"/>
</dbReference>
<feature type="domain" description="PpiC" evidence="2">
    <location>
        <begin position="188"/>
        <end position="297"/>
    </location>
</feature>
<dbReference type="InterPro" id="IPR050245">
    <property type="entry name" value="PrsA_foldase"/>
</dbReference>
<reference evidence="3 4" key="1">
    <citation type="submission" date="2019-02" db="EMBL/GenBank/DDBJ databases">
        <title>Deep-cultivation of Planctomycetes and their phenomic and genomic characterization uncovers novel biology.</title>
        <authorList>
            <person name="Wiegand S."/>
            <person name="Jogler M."/>
            <person name="Boedeker C."/>
            <person name="Pinto D."/>
            <person name="Vollmers J."/>
            <person name="Rivas-Marin E."/>
            <person name="Kohn T."/>
            <person name="Peeters S.H."/>
            <person name="Heuer A."/>
            <person name="Rast P."/>
            <person name="Oberbeckmann S."/>
            <person name="Bunk B."/>
            <person name="Jeske O."/>
            <person name="Meyerdierks A."/>
            <person name="Storesund J.E."/>
            <person name="Kallscheuer N."/>
            <person name="Luecker S."/>
            <person name="Lage O.M."/>
            <person name="Pohl T."/>
            <person name="Merkel B.J."/>
            <person name="Hornburger P."/>
            <person name="Mueller R.-W."/>
            <person name="Bruemmer F."/>
            <person name="Labrenz M."/>
            <person name="Spormann A.M."/>
            <person name="Op den Camp H."/>
            <person name="Overmann J."/>
            <person name="Amann R."/>
            <person name="Jetten M.S.M."/>
            <person name="Mascher T."/>
            <person name="Medema M.H."/>
            <person name="Devos D.P."/>
            <person name="Kaster A.-K."/>
            <person name="Ovreas L."/>
            <person name="Rohde M."/>
            <person name="Galperin M.Y."/>
            <person name="Jogler C."/>
        </authorList>
    </citation>
    <scope>NUCLEOTIDE SEQUENCE [LARGE SCALE GENOMIC DNA]</scope>
    <source>
        <strain evidence="3 4">Pla175</strain>
    </source>
</reference>
<evidence type="ECO:0000313" key="3">
    <source>
        <dbReference type="EMBL" id="QDU90840.1"/>
    </source>
</evidence>
<sequence length="362" mass="40784" precursor="true">MFAALMAVAVAACAQPDAQPASSPQPMPECQVMARVNGQVIVACEVLWQVNLILEKNKGRIPPDKLDEITQDLVRQHVMMMVDTRIAYGDFRATVPQADIKAIYEKLGPMFDEQEVPKLMKGVGVTDPRDLEPRLLELQTSMRERRSDFFTTMIARQWVTESVKIDRTVTHEQLLDYYENHGDDFAVANRARWEELMVRFDRFNDKSAAYRELAEIGNLAFQAMASASPSPDEPVFGELARQRSHGLEASEGGVHDWINKGSLAASRLDEALFTLPVGQMSPIVESPYGFHIVRVLERQEAGKTPFTEVQDEIRTSILNERQQAAYDDHLAALRNKARIWTAWDGDLPGPEYAAARDAAQRR</sequence>
<dbReference type="InterPro" id="IPR046357">
    <property type="entry name" value="PPIase_dom_sf"/>
</dbReference>
<dbReference type="AlphaFoldDB" id="A0A518DH88"/>
<dbReference type="Gene3D" id="3.10.50.40">
    <property type="match status" value="1"/>
</dbReference>
<keyword evidence="1 3" id="KW-0413">Isomerase</keyword>
<protein>
    <submittedName>
        <fullName evidence="3">Foldase protein PrsA 2</fullName>
        <ecNumber evidence="3">5.2.1.8</ecNumber>
    </submittedName>
</protein>
<dbReference type="PANTHER" id="PTHR47245:SF2">
    <property type="entry name" value="PEPTIDYL-PROLYL CIS-TRANS ISOMERASE HP_0175-RELATED"/>
    <property type="match status" value="1"/>
</dbReference>
<organism evidence="3 4">
    <name type="scientific">Pirellulimonas nuda</name>
    <dbReference type="NCBI Taxonomy" id="2528009"/>
    <lineage>
        <taxon>Bacteria</taxon>
        <taxon>Pseudomonadati</taxon>
        <taxon>Planctomycetota</taxon>
        <taxon>Planctomycetia</taxon>
        <taxon>Pirellulales</taxon>
        <taxon>Lacipirellulaceae</taxon>
        <taxon>Pirellulimonas</taxon>
    </lineage>
</organism>